<feature type="transmembrane region" description="Helical" evidence="2">
    <location>
        <begin position="7"/>
        <end position="26"/>
    </location>
</feature>
<keyword evidence="2" id="KW-0812">Transmembrane</keyword>
<keyword evidence="2" id="KW-1133">Transmembrane helix</keyword>
<protein>
    <submittedName>
        <fullName evidence="3">Uncharacterized protein</fullName>
    </submittedName>
</protein>
<proteinExistence type="predicted"/>
<evidence type="ECO:0000313" key="3">
    <source>
        <dbReference type="EMBL" id="VFU50236.1"/>
    </source>
</evidence>
<organism evidence="3">
    <name type="scientific">Salix viminalis</name>
    <name type="common">Common osier</name>
    <name type="synonym">Basket willow</name>
    <dbReference type="NCBI Taxonomy" id="40686"/>
    <lineage>
        <taxon>Eukaryota</taxon>
        <taxon>Viridiplantae</taxon>
        <taxon>Streptophyta</taxon>
        <taxon>Embryophyta</taxon>
        <taxon>Tracheophyta</taxon>
        <taxon>Spermatophyta</taxon>
        <taxon>Magnoliopsida</taxon>
        <taxon>eudicotyledons</taxon>
        <taxon>Gunneridae</taxon>
        <taxon>Pentapetalae</taxon>
        <taxon>rosids</taxon>
        <taxon>fabids</taxon>
        <taxon>Malpighiales</taxon>
        <taxon>Salicaceae</taxon>
        <taxon>Saliceae</taxon>
        <taxon>Salix</taxon>
    </lineage>
</organism>
<evidence type="ECO:0000256" key="2">
    <source>
        <dbReference type="SAM" id="Phobius"/>
    </source>
</evidence>
<feature type="transmembrane region" description="Helical" evidence="2">
    <location>
        <begin position="102"/>
        <end position="121"/>
    </location>
</feature>
<dbReference type="AlphaFoldDB" id="A0A6N2MBI3"/>
<gene>
    <name evidence="3" type="ORF">SVIM_LOCUS333978</name>
</gene>
<accession>A0A6N2MBI3</accession>
<evidence type="ECO:0000256" key="1">
    <source>
        <dbReference type="SAM" id="MobiDB-lite"/>
    </source>
</evidence>
<feature type="transmembrane region" description="Helical" evidence="2">
    <location>
        <begin position="38"/>
        <end position="62"/>
    </location>
</feature>
<dbReference type="PANTHER" id="PTHR34115">
    <property type="entry name" value="PROTEIN, PUTATIVE-RELATED"/>
    <property type="match status" value="1"/>
</dbReference>
<name>A0A6N2MBI3_SALVM</name>
<sequence length="191" mass="20619">MSSSTTTAMHAAMSFLNFVLLALLPMKYQNEELSPFDAHGTIMLLYILASIIYSTALIALLLRAHHQLPETPCLAALEHISLLAGALACGLLLLILAPPFGYFLLAFCGVLVLVKALLGCYQQIHLLDVAAISERARDLILKVFHRSGRQEARDQAHAMASASPSMNRVLTDHNSTDQGSGDHNTTPIGSV</sequence>
<reference evidence="3" key="1">
    <citation type="submission" date="2019-03" db="EMBL/GenBank/DDBJ databases">
        <authorList>
            <person name="Mank J."/>
            <person name="Almeida P."/>
        </authorList>
    </citation>
    <scope>NUCLEOTIDE SEQUENCE</scope>
    <source>
        <strain evidence="3">78183</strain>
    </source>
</reference>
<dbReference type="EMBL" id="CAADRP010001719">
    <property type="protein sequence ID" value="VFU50236.1"/>
    <property type="molecule type" value="Genomic_DNA"/>
</dbReference>
<dbReference type="InterPro" id="IPR053258">
    <property type="entry name" value="Ca-permeable_cation_channel"/>
</dbReference>
<feature type="region of interest" description="Disordered" evidence="1">
    <location>
        <begin position="155"/>
        <end position="191"/>
    </location>
</feature>
<keyword evidence="2" id="KW-0472">Membrane</keyword>
<feature type="transmembrane region" description="Helical" evidence="2">
    <location>
        <begin position="74"/>
        <end position="96"/>
    </location>
</feature>
<feature type="compositionally biased region" description="Polar residues" evidence="1">
    <location>
        <begin position="176"/>
        <end position="191"/>
    </location>
</feature>
<dbReference type="PANTHER" id="PTHR34115:SF17">
    <property type="entry name" value="PROTEIN, PUTATIVE-RELATED"/>
    <property type="match status" value="1"/>
</dbReference>